<dbReference type="EMBL" id="JAIQUM010000126">
    <property type="protein sequence ID" value="MBZ5753594.1"/>
    <property type="molecule type" value="Genomic_DNA"/>
</dbReference>
<gene>
    <name evidence="2" type="ORF">K9V48_26075</name>
</gene>
<dbReference type="Gene3D" id="3.40.190.10">
    <property type="entry name" value="Periplasmic binding protein-like II"/>
    <property type="match status" value="1"/>
</dbReference>
<dbReference type="InterPro" id="IPR006059">
    <property type="entry name" value="SBP"/>
</dbReference>
<evidence type="ECO:0000313" key="3">
    <source>
        <dbReference type="Proteomes" id="UP001165287"/>
    </source>
</evidence>
<feature type="chain" id="PRO_5046818979" evidence="1">
    <location>
        <begin position="21"/>
        <end position="448"/>
    </location>
</feature>
<dbReference type="CDD" id="cd14748">
    <property type="entry name" value="PBP2_UgpB"/>
    <property type="match status" value="1"/>
</dbReference>
<feature type="signal peptide" evidence="1">
    <location>
        <begin position="1"/>
        <end position="20"/>
    </location>
</feature>
<reference evidence="2" key="1">
    <citation type="submission" date="2024-05" db="EMBL/GenBank/DDBJ databases">
        <title>Metabacillus sp. nov., isolated from the rhizosphere soil of tomato plants.</title>
        <authorList>
            <person name="Ma R."/>
        </authorList>
    </citation>
    <scope>NUCLEOTIDE SEQUENCE</scope>
    <source>
        <strain evidence="2">DBTR6</strain>
    </source>
</reference>
<evidence type="ECO:0000313" key="2">
    <source>
        <dbReference type="EMBL" id="MBZ5753594.1"/>
    </source>
</evidence>
<keyword evidence="3" id="KW-1185">Reference proteome</keyword>
<dbReference type="Proteomes" id="UP001165287">
    <property type="component" value="Unassembled WGS sequence"/>
</dbReference>
<dbReference type="InterPro" id="IPR050490">
    <property type="entry name" value="Bact_solute-bd_prot1"/>
</dbReference>
<dbReference type="RefSeq" id="WP_224142006.1">
    <property type="nucleotide sequence ID" value="NZ_JAIQUM010000126.1"/>
</dbReference>
<evidence type="ECO:0000256" key="1">
    <source>
        <dbReference type="SAM" id="SignalP"/>
    </source>
</evidence>
<dbReference type="PANTHER" id="PTHR43649:SF12">
    <property type="entry name" value="DIACETYLCHITOBIOSE BINDING PROTEIN DASA"/>
    <property type="match status" value="1"/>
</dbReference>
<sequence length="448" mass="49372">MKNNKLILTFMVIFTLLLLAACGQDDSTTEKTTTPSEEVVWEENLLNPDEPTKVTFYSYSLGNASMKDGVEKLINNFNETIGAEKGIVVEGVVDADYTKSRTDIQSGLQVDIIQQTFPGLDGARNDLGVVAFEDAFPQEELDAHFEGIPDTALQLGVIQDKMYGMAFTFSTPILYVNGDIFEQAGLDPTVAPKSWEEMFKMAKQIKEKTGIYGLALSPSNSTGWVSDSILYSGGSEILNEDKTAVVFDNKNAISTLETWKQFYAENVAIGGTDTDAVQAFLSGNAAMHLQSTSLYSGFKSTAASAGWDLYGYAMPGFKGEESIPTNSGSAIAVRPDSEQKAQAIWEFVKYITGDEGYTTITKDIGYLPLRPYLAEDENYLKDFVDENPIIKLNIERLSNIKPATIWPGETANEVQQLYLDMFDKALTTDRDVAEVVKETQEEINSLLE</sequence>
<protein>
    <submittedName>
        <fullName evidence="2">ABC transporter substrate-binding protein</fullName>
    </submittedName>
</protein>
<dbReference type="SUPFAM" id="SSF53850">
    <property type="entry name" value="Periplasmic binding protein-like II"/>
    <property type="match status" value="1"/>
</dbReference>
<proteinExistence type="predicted"/>
<dbReference type="PROSITE" id="PS51257">
    <property type="entry name" value="PROKAR_LIPOPROTEIN"/>
    <property type="match status" value="1"/>
</dbReference>
<dbReference type="PANTHER" id="PTHR43649">
    <property type="entry name" value="ARABINOSE-BINDING PROTEIN-RELATED"/>
    <property type="match status" value="1"/>
</dbReference>
<comment type="caution">
    <text evidence="2">The sequence shown here is derived from an EMBL/GenBank/DDBJ whole genome shotgun (WGS) entry which is preliminary data.</text>
</comment>
<keyword evidence="1" id="KW-0732">Signal</keyword>
<name>A0ABS7V093_9BACI</name>
<accession>A0ABS7V093</accession>
<dbReference type="Pfam" id="PF13416">
    <property type="entry name" value="SBP_bac_8"/>
    <property type="match status" value="1"/>
</dbReference>
<organism evidence="2 3">
    <name type="scientific">Metabacillus rhizolycopersici</name>
    <dbReference type="NCBI Taxonomy" id="2875709"/>
    <lineage>
        <taxon>Bacteria</taxon>
        <taxon>Bacillati</taxon>
        <taxon>Bacillota</taxon>
        <taxon>Bacilli</taxon>
        <taxon>Bacillales</taxon>
        <taxon>Bacillaceae</taxon>
        <taxon>Metabacillus</taxon>
    </lineage>
</organism>